<evidence type="ECO:0000313" key="2">
    <source>
        <dbReference type="EMBL" id="QHU07122.1"/>
    </source>
</evidence>
<proteinExistence type="predicted"/>
<accession>A0A6C0JN29</accession>
<reference evidence="2" key="1">
    <citation type="journal article" date="2020" name="Nature">
        <title>Giant virus diversity and host interactions through global metagenomics.</title>
        <authorList>
            <person name="Schulz F."/>
            <person name="Roux S."/>
            <person name="Paez-Espino D."/>
            <person name="Jungbluth S."/>
            <person name="Walsh D.A."/>
            <person name="Denef V.J."/>
            <person name="McMahon K.D."/>
            <person name="Konstantinidis K.T."/>
            <person name="Eloe-Fadrosh E.A."/>
            <person name="Kyrpides N.C."/>
            <person name="Woyke T."/>
        </authorList>
    </citation>
    <scope>NUCLEOTIDE SEQUENCE</scope>
    <source>
        <strain evidence="2">GVMAG-S-1038524-41</strain>
    </source>
</reference>
<name>A0A6C0JN29_9ZZZZ</name>
<organism evidence="2">
    <name type="scientific">viral metagenome</name>
    <dbReference type="NCBI Taxonomy" id="1070528"/>
    <lineage>
        <taxon>unclassified sequences</taxon>
        <taxon>metagenomes</taxon>
        <taxon>organismal metagenomes</taxon>
    </lineage>
</organism>
<dbReference type="EMBL" id="MN740673">
    <property type="protein sequence ID" value="QHU07122.1"/>
    <property type="molecule type" value="Genomic_DNA"/>
</dbReference>
<protein>
    <submittedName>
        <fullName evidence="2">Uncharacterized protein</fullName>
    </submittedName>
</protein>
<dbReference type="AlphaFoldDB" id="A0A6C0JN29"/>
<feature type="region of interest" description="Disordered" evidence="1">
    <location>
        <begin position="1"/>
        <end position="22"/>
    </location>
</feature>
<sequence>MCRSESPPKQLPGFDASDQTLKDGKPCPYWYKYKNTNQKMVKCEMYGENPADCMDVPTYDTQKANGQLWPCLPLSDYSKTWNVFKKGGETPVDPYGYALCKGAFDAGKCCLPQSGCLPMNGFNWIISTCKGKSCSDWGQFDKDPHDSIVKQTTAARNEGSQVVVNYVAAYRFDTNSDTWTKQPYSSFNTNGKHPAYDLSKPQKDGWMPGPQPGGAYYWRYGWYPAGVGDEGSVGPPAMMFILSTEKCWNMAWFIMNQATLDRGPAISIPKGYCPGGINANTWACANSSEWDLLESSWSQTGLDEDGSYSNLYATMTNGGAAGRSIWPSYGKNGSGSGGFQKPCYIKGNKNSPQIFVAVIDKTGEYIYNLPVDQADKIWPGITKTTAADTLPARPTQKPKTSPCKDSNNFCCVFAPTSQGLTVDELKKTSSFAPGDRGFCGNYAAENFVDTKQQWGSTPVVLGSIKQPWNEEMECGEGK</sequence>
<evidence type="ECO:0000256" key="1">
    <source>
        <dbReference type="SAM" id="MobiDB-lite"/>
    </source>
</evidence>